<reference evidence="1 2" key="1">
    <citation type="journal article" date="2019" name="Sci. Rep.">
        <title>Orb-weaving spider Araneus ventricosus genome elucidates the spidroin gene catalogue.</title>
        <authorList>
            <person name="Kono N."/>
            <person name="Nakamura H."/>
            <person name="Ohtoshi R."/>
            <person name="Moran D.A.P."/>
            <person name="Shinohara A."/>
            <person name="Yoshida Y."/>
            <person name="Fujiwara M."/>
            <person name="Mori M."/>
            <person name="Tomita M."/>
            <person name="Arakawa K."/>
        </authorList>
    </citation>
    <scope>NUCLEOTIDE SEQUENCE [LARGE SCALE GENOMIC DNA]</scope>
</reference>
<dbReference type="AlphaFoldDB" id="A0A4Y2Q135"/>
<organism evidence="1 2">
    <name type="scientific">Araneus ventricosus</name>
    <name type="common">Orbweaver spider</name>
    <name type="synonym">Epeira ventricosa</name>
    <dbReference type="NCBI Taxonomy" id="182803"/>
    <lineage>
        <taxon>Eukaryota</taxon>
        <taxon>Metazoa</taxon>
        <taxon>Ecdysozoa</taxon>
        <taxon>Arthropoda</taxon>
        <taxon>Chelicerata</taxon>
        <taxon>Arachnida</taxon>
        <taxon>Araneae</taxon>
        <taxon>Araneomorphae</taxon>
        <taxon>Entelegynae</taxon>
        <taxon>Araneoidea</taxon>
        <taxon>Araneidae</taxon>
        <taxon>Araneus</taxon>
    </lineage>
</organism>
<sequence>MRTIGQVVSVKNTDSRFPAMLVLWLGRKFYWGKHGLTGSGHSGTPGLGDHFGDKSMIPENATLFSISLKSKICKMEKFFKILRDGGFRARNSIQLKIHRVWGLLHVKAYVVAQTCSLVRKFGGGCQLRCCPPHLIVVQNYNDRLKIALALLQNGTLTL</sequence>
<accession>A0A4Y2Q135</accession>
<evidence type="ECO:0000313" key="1">
    <source>
        <dbReference type="EMBL" id="GBN57209.1"/>
    </source>
</evidence>
<keyword evidence="2" id="KW-1185">Reference proteome</keyword>
<evidence type="ECO:0000313" key="2">
    <source>
        <dbReference type="Proteomes" id="UP000499080"/>
    </source>
</evidence>
<dbReference type="Proteomes" id="UP000499080">
    <property type="component" value="Unassembled WGS sequence"/>
</dbReference>
<proteinExistence type="predicted"/>
<dbReference type="EMBL" id="BGPR01012692">
    <property type="protein sequence ID" value="GBN57209.1"/>
    <property type="molecule type" value="Genomic_DNA"/>
</dbReference>
<protein>
    <submittedName>
        <fullName evidence="1">Uncharacterized protein</fullName>
    </submittedName>
</protein>
<name>A0A4Y2Q135_ARAVE</name>
<comment type="caution">
    <text evidence="1">The sequence shown here is derived from an EMBL/GenBank/DDBJ whole genome shotgun (WGS) entry which is preliminary data.</text>
</comment>
<gene>
    <name evidence="1" type="ORF">AVEN_222258_1</name>
</gene>